<name>A0A7M7HQA0_STRPU</name>
<keyword evidence="5" id="KW-1185">Reference proteome</keyword>
<dbReference type="InterPro" id="IPR017853">
    <property type="entry name" value="GH"/>
</dbReference>
<keyword evidence="2" id="KW-0326">Glycosidase</keyword>
<accession>A0A7M7HQA0</accession>
<evidence type="ECO:0000313" key="5">
    <source>
        <dbReference type="Proteomes" id="UP000007110"/>
    </source>
</evidence>
<dbReference type="KEGG" id="spu:105447463"/>
<dbReference type="Gene3D" id="3.20.20.80">
    <property type="entry name" value="Glycosidases"/>
    <property type="match status" value="1"/>
</dbReference>
<dbReference type="GO" id="GO:0008061">
    <property type="term" value="F:chitin binding"/>
    <property type="evidence" value="ECO:0007669"/>
    <property type="project" value="InterPro"/>
</dbReference>
<dbReference type="PANTHER" id="PTHR46290:SF1">
    <property type="entry name" value="DI-N-ACETYLCHITOBIASE"/>
    <property type="match status" value="1"/>
</dbReference>
<organism evidence="4 5">
    <name type="scientific">Strongylocentrotus purpuratus</name>
    <name type="common">Purple sea urchin</name>
    <dbReference type="NCBI Taxonomy" id="7668"/>
    <lineage>
        <taxon>Eukaryota</taxon>
        <taxon>Metazoa</taxon>
        <taxon>Echinodermata</taxon>
        <taxon>Eleutherozoa</taxon>
        <taxon>Echinozoa</taxon>
        <taxon>Echinoidea</taxon>
        <taxon>Euechinoidea</taxon>
        <taxon>Echinacea</taxon>
        <taxon>Camarodonta</taxon>
        <taxon>Echinidea</taxon>
        <taxon>Strongylocentrotidae</taxon>
        <taxon>Strongylocentrotus</taxon>
    </lineage>
</organism>
<dbReference type="GO" id="GO:0009313">
    <property type="term" value="P:oligosaccharide catabolic process"/>
    <property type="evidence" value="ECO:0000318"/>
    <property type="project" value="GO_Central"/>
</dbReference>
<dbReference type="Pfam" id="PF00704">
    <property type="entry name" value="Glyco_hydro_18"/>
    <property type="match status" value="1"/>
</dbReference>
<dbReference type="InterPro" id="IPR051887">
    <property type="entry name" value="GH18_Domain-Containing"/>
</dbReference>
<protein>
    <recommendedName>
        <fullName evidence="3">GH18 domain-containing protein</fullName>
    </recommendedName>
</protein>
<dbReference type="FunFam" id="3.10.50.10:FF:000030">
    <property type="entry name" value="Uncharacterized protein"/>
    <property type="match status" value="1"/>
</dbReference>
<feature type="domain" description="GH18" evidence="3">
    <location>
        <begin position="56"/>
        <end position="405"/>
    </location>
</feature>
<dbReference type="PANTHER" id="PTHR46290">
    <property type="entry name" value="DI-N-ACETYLCHITOBIASE"/>
    <property type="match status" value="1"/>
</dbReference>
<dbReference type="SUPFAM" id="SSF51445">
    <property type="entry name" value="(Trans)glycosidases"/>
    <property type="match status" value="1"/>
</dbReference>
<dbReference type="OMA" id="PHAQITI"/>
<dbReference type="InterPro" id="IPR029070">
    <property type="entry name" value="Chitinase_insertion_sf"/>
</dbReference>
<dbReference type="OrthoDB" id="73875at2759"/>
<dbReference type="GeneID" id="105447463"/>
<dbReference type="GO" id="GO:0016798">
    <property type="term" value="F:hydrolase activity, acting on glycosyl bonds"/>
    <property type="evidence" value="ECO:0007669"/>
    <property type="project" value="UniProtKB-KW"/>
</dbReference>
<evidence type="ECO:0000256" key="2">
    <source>
        <dbReference type="ARBA" id="ARBA00023295"/>
    </source>
</evidence>
<dbReference type="InterPro" id="IPR011583">
    <property type="entry name" value="Chitinase_II/V-like_cat"/>
</dbReference>
<dbReference type="Proteomes" id="UP000007110">
    <property type="component" value="Unassembled WGS sequence"/>
</dbReference>
<evidence type="ECO:0000256" key="1">
    <source>
        <dbReference type="ARBA" id="ARBA00022801"/>
    </source>
</evidence>
<proteinExistence type="predicted"/>
<dbReference type="AlphaFoldDB" id="A0A7M7HQA0"/>
<dbReference type="InterPro" id="IPR001223">
    <property type="entry name" value="Glyco_hydro18_cat"/>
</dbReference>
<dbReference type="EnsemblMetazoa" id="XM_011685539">
    <property type="protein sequence ID" value="XP_011683841"/>
    <property type="gene ID" value="LOC105447463"/>
</dbReference>
<dbReference type="InParanoid" id="A0A7M7HQA0"/>
<reference evidence="5" key="1">
    <citation type="submission" date="2015-02" db="EMBL/GenBank/DDBJ databases">
        <title>Genome sequencing for Strongylocentrotus purpuratus.</title>
        <authorList>
            <person name="Murali S."/>
            <person name="Liu Y."/>
            <person name="Vee V."/>
            <person name="English A."/>
            <person name="Wang M."/>
            <person name="Skinner E."/>
            <person name="Han Y."/>
            <person name="Muzny D.M."/>
            <person name="Worley K.C."/>
            <person name="Gibbs R.A."/>
        </authorList>
    </citation>
    <scope>NUCLEOTIDE SEQUENCE</scope>
</reference>
<dbReference type="Gene3D" id="3.10.50.10">
    <property type="match status" value="1"/>
</dbReference>
<dbReference type="RefSeq" id="XP_011683841.2">
    <property type="nucleotide sequence ID" value="XM_011685539.2"/>
</dbReference>
<evidence type="ECO:0000313" key="4">
    <source>
        <dbReference type="EnsemblMetazoa" id="XP_011683841"/>
    </source>
</evidence>
<dbReference type="PROSITE" id="PS51910">
    <property type="entry name" value="GH18_2"/>
    <property type="match status" value="1"/>
</dbReference>
<evidence type="ECO:0000259" key="3">
    <source>
        <dbReference type="PROSITE" id="PS51910"/>
    </source>
</evidence>
<dbReference type="SMART" id="SM00636">
    <property type="entry name" value="Glyco_18"/>
    <property type="match status" value="1"/>
</dbReference>
<keyword evidence="1" id="KW-0378">Hydrolase</keyword>
<sequence>MPIEPPTHFSKHAKRIVDKCIILYDLLVSTTRKKANNYTSKMASVVRHVLVPCMIVLLGLSWVANGVDFQRGPPPCPCSDPALCDPIRTTPKKEIHVFSANGANWRDYFWDNITTVAVQDGFDPQMMCHAHSKGVRIVVWGSFSVQTLFNESARNAWVERTLNYAVGNFTDGYNIDFEMPLLKSQAHVLTALVKQIRDAFKKALPYSKVTFDSAFSPDCTFFGRCFDYRSIGEIVDYILIMAYDELDLVGLKAMANAPLNITTQGVDDFIKAGVPPAKLVLANPWYGYNFPCTLLTKNDTCNYKLGTWKQQGYGTIMELLANNSTTGRKWSEEYQSPYFDYKDSETGQTHQIWYDDPTSLTLRFKMAKNKQLYGVSVFQADCLDYSTNQKAVIETNAMWDAFLGE</sequence>
<reference evidence="4" key="2">
    <citation type="submission" date="2021-01" db="UniProtKB">
        <authorList>
            <consortium name="EnsemblMetazoa"/>
        </authorList>
    </citation>
    <scope>IDENTIFICATION</scope>
</reference>